<dbReference type="PANTHER" id="PTHR10083:SF217">
    <property type="entry name" value="BOOPHILIN-H2"/>
    <property type="match status" value="1"/>
</dbReference>
<dbReference type="InterPro" id="IPR036880">
    <property type="entry name" value="Kunitz_BPTI_sf"/>
</dbReference>
<dbReference type="GO" id="GO:0004867">
    <property type="term" value="F:serine-type endopeptidase inhibitor activity"/>
    <property type="evidence" value="ECO:0007669"/>
    <property type="project" value="UniProtKB-KW"/>
</dbReference>
<keyword evidence="4" id="KW-0646">Protease inhibitor</keyword>
<evidence type="ECO:0000256" key="7">
    <source>
        <dbReference type="SAM" id="SignalP"/>
    </source>
</evidence>
<evidence type="ECO:0000259" key="8">
    <source>
        <dbReference type="PROSITE" id="PS50279"/>
    </source>
</evidence>
<organism evidence="9">
    <name type="scientific">Amblyomma maculatum</name>
    <name type="common">Gulf Coast tick</name>
    <dbReference type="NCBI Taxonomy" id="34609"/>
    <lineage>
        <taxon>Eukaryota</taxon>
        <taxon>Metazoa</taxon>
        <taxon>Ecdysozoa</taxon>
        <taxon>Arthropoda</taxon>
        <taxon>Chelicerata</taxon>
        <taxon>Arachnida</taxon>
        <taxon>Acari</taxon>
        <taxon>Parasitiformes</taxon>
        <taxon>Ixodida</taxon>
        <taxon>Ixodoidea</taxon>
        <taxon>Ixodidae</taxon>
        <taxon>Amblyomminae</taxon>
        <taxon>Amblyomma</taxon>
    </lineage>
</organism>
<dbReference type="Gene3D" id="4.10.410.10">
    <property type="entry name" value="Pancreatic trypsin inhibitor Kunitz domain"/>
    <property type="match status" value="2"/>
</dbReference>
<dbReference type="GO" id="GO:0005615">
    <property type="term" value="C:extracellular space"/>
    <property type="evidence" value="ECO:0007669"/>
    <property type="project" value="TreeGrafter"/>
</dbReference>
<name>G3MP93_AMBMU</name>
<keyword evidence="2" id="KW-0964">Secreted</keyword>
<protein>
    <recommendedName>
        <fullName evidence="8">BPTI/Kunitz inhibitor domain-containing protein</fullName>
    </recommendedName>
</protein>
<feature type="signal peptide" evidence="7">
    <location>
        <begin position="1"/>
        <end position="30"/>
    </location>
</feature>
<dbReference type="SUPFAM" id="SSF57362">
    <property type="entry name" value="BPTI-like"/>
    <property type="match status" value="2"/>
</dbReference>
<evidence type="ECO:0000256" key="6">
    <source>
        <dbReference type="ARBA" id="ARBA00023157"/>
    </source>
</evidence>
<evidence type="ECO:0000256" key="3">
    <source>
        <dbReference type="ARBA" id="ARBA00022656"/>
    </source>
</evidence>
<evidence type="ECO:0000313" key="9">
    <source>
        <dbReference type="EMBL" id="AEO35311.1"/>
    </source>
</evidence>
<evidence type="ECO:0000256" key="5">
    <source>
        <dbReference type="ARBA" id="ARBA00022900"/>
    </source>
</evidence>
<dbReference type="PANTHER" id="PTHR10083">
    <property type="entry name" value="KUNITZ-TYPE PROTEASE INHIBITOR-RELATED"/>
    <property type="match status" value="1"/>
</dbReference>
<feature type="domain" description="BPTI/Kunitz inhibitor" evidence="8">
    <location>
        <begin position="92"/>
        <end position="141"/>
    </location>
</feature>
<keyword evidence="6" id="KW-1015">Disulfide bond</keyword>
<evidence type="ECO:0000256" key="1">
    <source>
        <dbReference type="ARBA" id="ARBA00004613"/>
    </source>
</evidence>
<dbReference type="Pfam" id="PF00014">
    <property type="entry name" value="Kunitz_BPTI"/>
    <property type="match status" value="2"/>
</dbReference>
<dbReference type="EMBL" id="JO843694">
    <property type="protein sequence ID" value="AEO35311.1"/>
    <property type="molecule type" value="mRNA"/>
</dbReference>
<dbReference type="InterPro" id="IPR050098">
    <property type="entry name" value="TFPI/VKTCI-like"/>
</dbReference>
<dbReference type="AlphaFoldDB" id="G3MP93"/>
<dbReference type="SMART" id="SM00131">
    <property type="entry name" value="KU"/>
    <property type="match status" value="2"/>
</dbReference>
<keyword evidence="7" id="KW-0732">Signal</keyword>
<evidence type="ECO:0000256" key="4">
    <source>
        <dbReference type="ARBA" id="ARBA00022690"/>
    </source>
</evidence>
<dbReference type="InterPro" id="IPR020901">
    <property type="entry name" value="Prtase_inh_Kunz-CS"/>
</dbReference>
<keyword evidence="5" id="KW-0722">Serine protease inhibitor</keyword>
<comment type="subcellular location">
    <subcellularLocation>
        <location evidence="1">Secreted</location>
    </subcellularLocation>
</comment>
<dbReference type="CDD" id="cd00109">
    <property type="entry name" value="Kunitz-type"/>
    <property type="match status" value="1"/>
</dbReference>
<evidence type="ECO:0000256" key="2">
    <source>
        <dbReference type="ARBA" id="ARBA00022525"/>
    </source>
</evidence>
<dbReference type="InterPro" id="IPR002223">
    <property type="entry name" value="Kunitz_BPTI"/>
</dbReference>
<keyword evidence="3" id="KW-0800">Toxin</keyword>
<dbReference type="PROSITE" id="PS50279">
    <property type="entry name" value="BPTI_KUNITZ_2"/>
    <property type="match status" value="2"/>
</dbReference>
<sequence length="228" mass="25974">MLYCTLLRRNNWMEMHLALAIFLFIKLCAATSISTKDPKCISDKPFTNPNGCAVHSWQFNPLSRRCVRTCNTGGPFSTKIECDGRCRSVDVCTAPRAVSSCAGPVHPIYFYNPSTGRCEKDIGCIYSGNNFPSPKECRETCIKRRPAPPKPKRCFALPSHGFHCRWGFESWRFYYNPFSGQCIPFRFYGCGGGPNNFPSYEGCLWHCGRQRWKPNVYGMPGEYRDDVL</sequence>
<reference evidence="9" key="1">
    <citation type="journal article" date="2011" name="PLoS ONE">
        <title>A deep insight into the sialotranscriptome of the gulf coast tick, Amblyomma maculatum.</title>
        <authorList>
            <person name="Karim S."/>
            <person name="Singh P."/>
            <person name="Ribeiro J.M."/>
        </authorList>
    </citation>
    <scope>NUCLEOTIDE SEQUENCE</scope>
    <source>
        <tissue evidence="9">Salivary gland</tissue>
    </source>
</reference>
<accession>G3MP93</accession>
<feature type="chain" id="PRO_5003447506" description="BPTI/Kunitz inhibitor domain-containing protein" evidence="7">
    <location>
        <begin position="31"/>
        <end position="228"/>
    </location>
</feature>
<feature type="domain" description="BPTI/Kunitz inhibitor" evidence="8">
    <location>
        <begin position="154"/>
        <end position="207"/>
    </location>
</feature>
<proteinExistence type="evidence at transcript level"/>
<dbReference type="PROSITE" id="PS00280">
    <property type="entry name" value="BPTI_KUNITZ_1"/>
    <property type="match status" value="1"/>
</dbReference>